<dbReference type="InterPro" id="IPR031775">
    <property type="entry name" value="PRKG1_interact"/>
</dbReference>
<feature type="non-terminal residue" evidence="6">
    <location>
        <position position="164"/>
    </location>
</feature>
<dbReference type="EMBL" id="GECZ01020560">
    <property type="protein sequence ID" value="JAS49209.1"/>
    <property type="molecule type" value="Transcribed_RNA"/>
</dbReference>
<keyword evidence="1" id="KW-0217">Developmental protein</keyword>
<dbReference type="AlphaFoldDB" id="A0A1B6FG70"/>
<keyword evidence="2" id="KW-0677">Repeat</keyword>
<evidence type="ECO:0000256" key="4">
    <source>
        <dbReference type="SAM" id="MobiDB-lite"/>
    </source>
</evidence>
<accession>A0A1B6FG70</accession>
<evidence type="ECO:0000313" key="6">
    <source>
        <dbReference type="EMBL" id="JAS49209.1"/>
    </source>
</evidence>
<dbReference type="GO" id="GO:0019208">
    <property type="term" value="F:phosphatase regulator activity"/>
    <property type="evidence" value="ECO:0007669"/>
    <property type="project" value="TreeGrafter"/>
</dbReference>
<evidence type="ECO:0000259" key="5">
    <source>
        <dbReference type="Pfam" id="PF15898"/>
    </source>
</evidence>
<evidence type="ECO:0000256" key="3">
    <source>
        <dbReference type="SAM" id="Coils"/>
    </source>
</evidence>
<feature type="compositionally biased region" description="Polar residues" evidence="4">
    <location>
        <begin position="1"/>
        <end position="10"/>
    </location>
</feature>
<dbReference type="GO" id="GO:0004857">
    <property type="term" value="F:enzyme inhibitor activity"/>
    <property type="evidence" value="ECO:0007669"/>
    <property type="project" value="TreeGrafter"/>
</dbReference>
<evidence type="ECO:0000256" key="1">
    <source>
        <dbReference type="ARBA" id="ARBA00022473"/>
    </source>
</evidence>
<dbReference type="Gene3D" id="6.10.250.1820">
    <property type="match status" value="1"/>
</dbReference>
<keyword evidence="3" id="KW-0175">Coiled coil</keyword>
<dbReference type="Pfam" id="PF15898">
    <property type="entry name" value="PRKG1_interact"/>
    <property type="match status" value="1"/>
</dbReference>
<evidence type="ECO:0000256" key="2">
    <source>
        <dbReference type="ARBA" id="ARBA00022737"/>
    </source>
</evidence>
<feature type="compositionally biased region" description="Basic and acidic residues" evidence="4">
    <location>
        <begin position="75"/>
        <end position="93"/>
    </location>
</feature>
<feature type="compositionally biased region" description="Basic and acidic residues" evidence="4">
    <location>
        <begin position="15"/>
        <end position="28"/>
    </location>
</feature>
<name>A0A1B6FG70_9HEMI</name>
<dbReference type="GO" id="GO:0005737">
    <property type="term" value="C:cytoplasm"/>
    <property type="evidence" value="ECO:0007669"/>
    <property type="project" value="TreeGrafter"/>
</dbReference>
<gene>
    <name evidence="6" type="ORF">g.45964</name>
</gene>
<feature type="domain" description="cGMP-dependent protein kinase interacting" evidence="5">
    <location>
        <begin position="101"/>
        <end position="164"/>
    </location>
</feature>
<dbReference type="InterPro" id="IPR051226">
    <property type="entry name" value="PP1_Regulatory_Subunit"/>
</dbReference>
<dbReference type="PANTHER" id="PTHR24179:SF21">
    <property type="entry name" value="MYOSIN BINDING SUBUNIT, ISOFORM O"/>
    <property type="match status" value="1"/>
</dbReference>
<feature type="coiled-coil region" evidence="3">
    <location>
        <begin position="113"/>
        <end position="140"/>
    </location>
</feature>
<feature type="non-terminal residue" evidence="6">
    <location>
        <position position="1"/>
    </location>
</feature>
<feature type="compositionally biased region" description="Basic residues" evidence="4">
    <location>
        <begin position="46"/>
        <end position="55"/>
    </location>
</feature>
<dbReference type="GO" id="GO:0019901">
    <property type="term" value="F:protein kinase binding"/>
    <property type="evidence" value="ECO:0007669"/>
    <property type="project" value="InterPro"/>
</dbReference>
<reference evidence="6" key="1">
    <citation type="submission" date="2015-11" db="EMBL/GenBank/DDBJ databases">
        <title>De novo transcriptome assembly of four potential Pierce s Disease insect vectors from Arizona vineyards.</title>
        <authorList>
            <person name="Tassone E.E."/>
        </authorList>
    </citation>
    <scope>NUCLEOTIDE SEQUENCE</scope>
</reference>
<dbReference type="PANTHER" id="PTHR24179">
    <property type="entry name" value="PROTEIN PHOSPHATASE 1 REGULATORY SUBUNIT 12"/>
    <property type="match status" value="1"/>
</dbReference>
<sequence>TAQPTETPTVSVALRKRDDETAAADKEAASTLPPTGGNLATQAAIQRRRRPKRRSTGVVNVDLDEIINSENGNENGEKTEQKESGEIVSKSEDKNGDLELDYKKLWEVSQVENGLLKEQLRKTETELREAKEVLERINSVTSKNSLTLSELEKREKRAMERKLS</sequence>
<organism evidence="6">
    <name type="scientific">Cuerna arida</name>
    <dbReference type="NCBI Taxonomy" id="1464854"/>
    <lineage>
        <taxon>Eukaryota</taxon>
        <taxon>Metazoa</taxon>
        <taxon>Ecdysozoa</taxon>
        <taxon>Arthropoda</taxon>
        <taxon>Hexapoda</taxon>
        <taxon>Insecta</taxon>
        <taxon>Pterygota</taxon>
        <taxon>Neoptera</taxon>
        <taxon>Paraneoptera</taxon>
        <taxon>Hemiptera</taxon>
        <taxon>Auchenorrhyncha</taxon>
        <taxon>Membracoidea</taxon>
        <taxon>Cicadellidae</taxon>
        <taxon>Cicadellinae</taxon>
        <taxon>Proconiini</taxon>
        <taxon>Cuerna</taxon>
    </lineage>
</organism>
<protein>
    <recommendedName>
        <fullName evidence="5">cGMP-dependent protein kinase interacting domain-containing protein</fullName>
    </recommendedName>
</protein>
<proteinExistence type="predicted"/>
<feature type="region of interest" description="Disordered" evidence="4">
    <location>
        <begin position="1"/>
        <end position="93"/>
    </location>
</feature>